<organism evidence="12 13">
    <name type="scientific">Legionella maceachernii</name>
    <dbReference type="NCBI Taxonomy" id="466"/>
    <lineage>
        <taxon>Bacteria</taxon>
        <taxon>Pseudomonadati</taxon>
        <taxon>Pseudomonadota</taxon>
        <taxon>Gammaproteobacteria</taxon>
        <taxon>Legionellales</taxon>
        <taxon>Legionellaceae</taxon>
        <taxon>Legionella</taxon>
    </lineage>
</organism>
<evidence type="ECO:0000256" key="6">
    <source>
        <dbReference type="ARBA" id="ARBA00022676"/>
    </source>
</evidence>
<evidence type="ECO:0000259" key="11">
    <source>
        <dbReference type="Pfam" id="PF02749"/>
    </source>
</evidence>
<dbReference type="RefSeq" id="WP_058451056.1">
    <property type="nucleotide sequence ID" value="NZ_CAAAIB010000003.1"/>
</dbReference>
<keyword evidence="5" id="KW-0662">Pyridine nucleotide biosynthesis</keyword>
<evidence type="ECO:0000256" key="4">
    <source>
        <dbReference type="ARBA" id="ARBA00011944"/>
    </source>
</evidence>
<dbReference type="GO" id="GO:0005737">
    <property type="term" value="C:cytoplasm"/>
    <property type="evidence" value="ECO:0007669"/>
    <property type="project" value="TreeGrafter"/>
</dbReference>
<keyword evidence="6 9" id="KW-0328">Glycosyltransferase</keyword>
<reference evidence="12 13" key="1">
    <citation type="submission" date="2015-11" db="EMBL/GenBank/DDBJ databases">
        <title>Genomic analysis of 38 Legionella species identifies large and diverse effector repertoires.</title>
        <authorList>
            <person name="Burstein D."/>
            <person name="Amaro F."/>
            <person name="Zusman T."/>
            <person name="Lifshitz Z."/>
            <person name="Cohen O."/>
            <person name="Gilbert J.A."/>
            <person name="Pupko T."/>
            <person name="Shuman H.A."/>
            <person name="Segal G."/>
        </authorList>
    </citation>
    <scope>NUCLEOTIDE SEQUENCE [LARGE SCALE GENOMIC DNA]</scope>
    <source>
        <strain evidence="12 13">PX-1-G2-E2</strain>
    </source>
</reference>
<dbReference type="SUPFAM" id="SSF51690">
    <property type="entry name" value="Nicotinate/Quinolinate PRTase C-terminal domain-like"/>
    <property type="match status" value="1"/>
</dbReference>
<keyword evidence="13" id="KW-1185">Reference proteome</keyword>
<dbReference type="InterPro" id="IPR013785">
    <property type="entry name" value="Aldolase_TIM"/>
</dbReference>
<dbReference type="STRING" id="466.Lmac_0221"/>
<dbReference type="NCBIfam" id="TIGR00078">
    <property type="entry name" value="nadC"/>
    <property type="match status" value="1"/>
</dbReference>
<comment type="caution">
    <text evidence="12">The sequence shown here is derived from an EMBL/GenBank/DDBJ whole genome shotgun (WGS) entry which is preliminary data.</text>
</comment>
<dbReference type="PANTHER" id="PTHR32179:SF3">
    <property type="entry name" value="NICOTINATE-NUCLEOTIDE PYROPHOSPHORYLASE [CARBOXYLATING]"/>
    <property type="match status" value="1"/>
</dbReference>
<dbReference type="SUPFAM" id="SSF54675">
    <property type="entry name" value="Nicotinate/Quinolinate PRTase N-terminal domain-like"/>
    <property type="match status" value="1"/>
</dbReference>
<dbReference type="Gene3D" id="3.20.20.70">
    <property type="entry name" value="Aldolase class I"/>
    <property type="match status" value="1"/>
</dbReference>
<feature type="domain" description="Quinolinate phosphoribosyl transferase N-terminal" evidence="11">
    <location>
        <begin position="31"/>
        <end position="108"/>
    </location>
</feature>
<dbReference type="Proteomes" id="UP000054908">
    <property type="component" value="Unassembled WGS sequence"/>
</dbReference>
<dbReference type="Gene3D" id="3.90.1170.20">
    <property type="entry name" value="Quinolinate phosphoribosyl transferase, N-terminal domain"/>
    <property type="match status" value="1"/>
</dbReference>
<evidence type="ECO:0000256" key="8">
    <source>
        <dbReference type="ARBA" id="ARBA00033102"/>
    </source>
</evidence>
<keyword evidence="7 9" id="KW-0808">Transferase</keyword>
<dbReference type="CDD" id="cd01572">
    <property type="entry name" value="QPRTase"/>
    <property type="match status" value="1"/>
</dbReference>
<evidence type="ECO:0000256" key="5">
    <source>
        <dbReference type="ARBA" id="ARBA00022642"/>
    </source>
</evidence>
<dbReference type="OrthoDB" id="9782546at2"/>
<sequence length="280" mass="30392">MNIKQADILTDVRRALQEDVGAGDVSAALLPVSLMVDAEIISREPMLVCGCPWVEAVFAEINSAIQLDWRVKEGEWLANPATLCRIKGPAASILTAERSALNFLQTLSATATQTYHYVQALKGTHTRLLDTRKTLPGLRLAQKYAVACAGGINHRMGLYDAFLIKENHIKACGSISKAIELAKSLKNNLLIEVEVETLEELHEALNAKPDRILLDNFSKEMIEAAVKINQPYGCKLEASGGINLSTIAAIAQTGVDYISTGAITKSIQAIDLSLLVRNIQ</sequence>
<comment type="similarity">
    <text evidence="3 9">Belongs to the NadC/ModD family.</text>
</comment>
<dbReference type="PATRIC" id="fig|466.6.peg.239"/>
<dbReference type="PIRSF" id="PIRSF006250">
    <property type="entry name" value="NadC_ModD"/>
    <property type="match status" value="1"/>
</dbReference>
<dbReference type="GO" id="GO:0004514">
    <property type="term" value="F:nicotinate-nucleotide diphosphorylase (carboxylating) activity"/>
    <property type="evidence" value="ECO:0007669"/>
    <property type="project" value="UniProtKB-EC"/>
</dbReference>
<protein>
    <recommendedName>
        <fullName evidence="4">nicotinate-nucleotide diphosphorylase (carboxylating)</fullName>
        <ecNumber evidence="4">2.4.2.19</ecNumber>
    </recommendedName>
    <alternativeName>
        <fullName evidence="8">Quinolinate phosphoribosyltransferase [decarboxylating]</fullName>
    </alternativeName>
</protein>
<dbReference type="InterPro" id="IPR022412">
    <property type="entry name" value="Quinolinate_PRibosylTrfase_N"/>
</dbReference>
<proteinExistence type="inferred from homology"/>
<dbReference type="EMBL" id="LNYL01000005">
    <property type="protein sequence ID" value="KTD31473.1"/>
    <property type="molecule type" value="Genomic_DNA"/>
</dbReference>
<accession>A0A0W0WGK3</accession>
<comment type="pathway">
    <text evidence="2">Cofactor biosynthesis; NAD(+) biosynthesis; nicotinate D-ribonucleotide from quinolinate: step 1/1.</text>
</comment>
<evidence type="ECO:0000256" key="9">
    <source>
        <dbReference type="PIRNR" id="PIRNR006250"/>
    </source>
</evidence>
<gene>
    <name evidence="12" type="primary">nadC</name>
    <name evidence="12" type="ORF">Lmac_0221</name>
</gene>
<dbReference type="InterPro" id="IPR027277">
    <property type="entry name" value="NadC/ModD"/>
</dbReference>
<evidence type="ECO:0000256" key="1">
    <source>
        <dbReference type="ARBA" id="ARBA00003237"/>
    </source>
</evidence>
<dbReference type="EC" id="2.4.2.19" evidence="4"/>
<evidence type="ECO:0000256" key="3">
    <source>
        <dbReference type="ARBA" id="ARBA00009400"/>
    </source>
</evidence>
<dbReference type="InterPro" id="IPR037128">
    <property type="entry name" value="Quinolinate_PRibosylTase_N_sf"/>
</dbReference>
<dbReference type="Pfam" id="PF01729">
    <property type="entry name" value="QRPTase_C"/>
    <property type="match status" value="1"/>
</dbReference>
<evidence type="ECO:0000313" key="13">
    <source>
        <dbReference type="Proteomes" id="UP000054908"/>
    </source>
</evidence>
<feature type="domain" description="Quinolinate phosphoribosyl transferase C-terminal" evidence="10">
    <location>
        <begin position="111"/>
        <end position="274"/>
    </location>
</feature>
<dbReference type="InterPro" id="IPR004393">
    <property type="entry name" value="NadC"/>
</dbReference>
<dbReference type="PANTHER" id="PTHR32179">
    <property type="entry name" value="NICOTINATE-NUCLEOTIDE PYROPHOSPHORYLASE [CARBOXYLATING]"/>
    <property type="match status" value="1"/>
</dbReference>
<evidence type="ECO:0000256" key="2">
    <source>
        <dbReference type="ARBA" id="ARBA00004893"/>
    </source>
</evidence>
<dbReference type="AlphaFoldDB" id="A0A0W0WGK3"/>
<name>A0A0W0WGK3_9GAMM</name>
<dbReference type="InterPro" id="IPR036068">
    <property type="entry name" value="Nicotinate_pribotase-like_C"/>
</dbReference>
<evidence type="ECO:0000259" key="10">
    <source>
        <dbReference type="Pfam" id="PF01729"/>
    </source>
</evidence>
<evidence type="ECO:0000313" key="12">
    <source>
        <dbReference type="EMBL" id="KTD31473.1"/>
    </source>
</evidence>
<dbReference type="Pfam" id="PF02749">
    <property type="entry name" value="QRPTase_N"/>
    <property type="match status" value="1"/>
</dbReference>
<dbReference type="UniPathway" id="UPA00253">
    <property type="reaction ID" value="UER00331"/>
</dbReference>
<comment type="function">
    <text evidence="1">Involved in the catabolism of quinolinic acid (QA).</text>
</comment>
<evidence type="ECO:0000256" key="7">
    <source>
        <dbReference type="ARBA" id="ARBA00022679"/>
    </source>
</evidence>
<dbReference type="InterPro" id="IPR002638">
    <property type="entry name" value="Quinolinate_PRibosylTrfase_C"/>
</dbReference>
<dbReference type="GO" id="GO:0009435">
    <property type="term" value="P:NAD+ biosynthetic process"/>
    <property type="evidence" value="ECO:0007669"/>
    <property type="project" value="UniProtKB-UniPathway"/>
</dbReference>
<dbReference type="FunFam" id="3.20.20.70:FF:000030">
    <property type="entry name" value="Nicotinate-nucleotide pyrophosphorylase, carboxylating"/>
    <property type="match status" value="1"/>
</dbReference>
<dbReference type="GO" id="GO:0034213">
    <property type="term" value="P:quinolinate catabolic process"/>
    <property type="evidence" value="ECO:0007669"/>
    <property type="project" value="TreeGrafter"/>
</dbReference>